<dbReference type="GO" id="GO:0071555">
    <property type="term" value="P:cell wall organization"/>
    <property type="evidence" value="ECO:0007669"/>
    <property type="project" value="UniProtKB-KW"/>
</dbReference>
<dbReference type="GO" id="GO:0008234">
    <property type="term" value="F:cysteine-type peptidase activity"/>
    <property type="evidence" value="ECO:0007669"/>
    <property type="project" value="UniProtKB-KW"/>
</dbReference>
<dbReference type="Gene3D" id="3.10.350.10">
    <property type="entry name" value="LysM domain"/>
    <property type="match status" value="4"/>
</dbReference>
<dbReference type="SUPFAM" id="SSF54001">
    <property type="entry name" value="Cysteine proteinases"/>
    <property type="match status" value="1"/>
</dbReference>
<evidence type="ECO:0000259" key="11">
    <source>
        <dbReference type="PROSITE" id="PS51935"/>
    </source>
</evidence>
<feature type="domain" description="LysM" evidence="10">
    <location>
        <begin position="25"/>
        <end position="68"/>
    </location>
</feature>
<dbReference type="PANTHER" id="PTHR33734:SF22">
    <property type="entry name" value="MEMBRANE-BOUND LYTIC MUREIN TRANSGLYCOSYLASE D"/>
    <property type="match status" value="1"/>
</dbReference>
<evidence type="ECO:0000256" key="1">
    <source>
        <dbReference type="ARBA" id="ARBA00007074"/>
    </source>
</evidence>
<feature type="region of interest" description="Disordered" evidence="8">
    <location>
        <begin position="136"/>
        <end position="166"/>
    </location>
</feature>
<feature type="domain" description="LysM" evidence="10">
    <location>
        <begin position="161"/>
        <end position="204"/>
    </location>
</feature>
<evidence type="ECO:0000313" key="12">
    <source>
        <dbReference type="EMBL" id="RBP04734.1"/>
    </source>
</evidence>
<dbReference type="Pfam" id="PF01476">
    <property type="entry name" value="LysM"/>
    <property type="match status" value="4"/>
</dbReference>
<sequence>MKKTLVSVAATAVLSSSFVSYASASTHKVESGDSLWLIANKYDTSVSNLKSWNKLQSEMIFPNQVLKVAAGGAQAPQAPAPPKQNTGQTNAKTYTIKSGDTLGQIAGKHSISLSDLMSWNGLSNHLIYPGQVLKVSKSGSKPAPSSPAPAPAPPKQDSSMTSYSVQSGDTLSHIGMKFDVTVAQLKSWNGLSSDFLRIGQVLKVSKSGAKPAPVSPAPAQPAPPKPASSMTSYTVKSGDTLSHIGATFGVSVSDLRNWNSLSSDFLRIGQVLKVKGTAQTIKPPAPSPNQSSSFSVDRLLSEATSHMGTPYVWGGSSVGGFDCSGFIYYVFKEAGAKSVKRLSSEGYYSRSYYVNTPQPGDLVFFENTYKKGISHLGIYIGNNEFIHAGDNGVQVTSLSNSYWKSKFDGFKRFYEL</sequence>
<feature type="chain" id="PRO_5039124600" evidence="9">
    <location>
        <begin position="23"/>
        <end position="416"/>
    </location>
</feature>
<dbReference type="PROSITE" id="PS51782">
    <property type="entry name" value="LYSM"/>
    <property type="match status" value="4"/>
</dbReference>
<dbReference type="OrthoDB" id="9813368at2"/>
<dbReference type="PROSITE" id="PS51935">
    <property type="entry name" value="NLPC_P60"/>
    <property type="match status" value="1"/>
</dbReference>
<dbReference type="Gene3D" id="3.90.1720.10">
    <property type="entry name" value="endopeptidase domain like (from Nostoc punctiforme)"/>
    <property type="match status" value="1"/>
</dbReference>
<reference evidence="12 13" key="1">
    <citation type="submission" date="2018-06" db="EMBL/GenBank/DDBJ databases">
        <title>Freshwater and sediment microbial communities from various areas in North America, analyzing microbe dynamics in response to fracking.</title>
        <authorList>
            <person name="Lamendella R."/>
        </authorList>
    </citation>
    <scope>NUCLEOTIDE SEQUENCE [LARGE SCALE GENOMIC DNA]</scope>
    <source>
        <strain evidence="12 13">97B</strain>
    </source>
</reference>
<evidence type="ECO:0000256" key="4">
    <source>
        <dbReference type="ARBA" id="ARBA00022737"/>
    </source>
</evidence>
<evidence type="ECO:0000256" key="3">
    <source>
        <dbReference type="ARBA" id="ARBA00022729"/>
    </source>
</evidence>
<keyword evidence="5" id="KW-0378">Hydrolase</keyword>
<comment type="caution">
    <text evidence="12">The sequence shown here is derived from an EMBL/GenBank/DDBJ whole genome shotgun (WGS) entry which is preliminary data.</text>
</comment>
<feature type="domain" description="LysM" evidence="10">
    <location>
        <begin position="231"/>
        <end position="274"/>
    </location>
</feature>
<dbReference type="RefSeq" id="WP_113969188.1">
    <property type="nucleotide sequence ID" value="NZ_QNRJ01000005.1"/>
</dbReference>
<dbReference type="EMBL" id="QNRJ01000005">
    <property type="protein sequence ID" value="RBP04734.1"/>
    <property type="molecule type" value="Genomic_DNA"/>
</dbReference>
<keyword evidence="7" id="KW-0961">Cell wall biogenesis/degradation</keyword>
<dbReference type="SUPFAM" id="SSF54106">
    <property type="entry name" value="LysM domain"/>
    <property type="match status" value="4"/>
</dbReference>
<dbReference type="Proteomes" id="UP000252118">
    <property type="component" value="Unassembled WGS sequence"/>
</dbReference>
<dbReference type="InterPro" id="IPR018392">
    <property type="entry name" value="LysM"/>
</dbReference>
<name>A0A366ER07_9BACI</name>
<dbReference type="SMART" id="SM00257">
    <property type="entry name" value="LysM"/>
    <property type="match status" value="4"/>
</dbReference>
<protein>
    <submittedName>
        <fullName evidence="12">Peptidoglycan endopeptidase LytE</fullName>
    </submittedName>
</protein>
<keyword evidence="4" id="KW-0677">Repeat</keyword>
<evidence type="ECO:0000256" key="6">
    <source>
        <dbReference type="ARBA" id="ARBA00022807"/>
    </source>
</evidence>
<feature type="signal peptide" evidence="9">
    <location>
        <begin position="1"/>
        <end position="22"/>
    </location>
</feature>
<dbReference type="InterPro" id="IPR000064">
    <property type="entry name" value="NLP_P60_dom"/>
</dbReference>
<evidence type="ECO:0000256" key="8">
    <source>
        <dbReference type="SAM" id="MobiDB-lite"/>
    </source>
</evidence>
<gene>
    <name evidence="12" type="ORF">DET59_10521</name>
</gene>
<dbReference type="PANTHER" id="PTHR33734">
    <property type="entry name" value="LYSM DOMAIN-CONTAINING GPI-ANCHORED PROTEIN 2"/>
    <property type="match status" value="1"/>
</dbReference>
<accession>A0A366ER07</accession>
<dbReference type="InterPro" id="IPR038765">
    <property type="entry name" value="Papain-like_cys_pep_sf"/>
</dbReference>
<keyword evidence="3 9" id="KW-0732">Signal</keyword>
<evidence type="ECO:0000313" key="13">
    <source>
        <dbReference type="Proteomes" id="UP000252118"/>
    </source>
</evidence>
<dbReference type="GO" id="GO:0006508">
    <property type="term" value="P:proteolysis"/>
    <property type="evidence" value="ECO:0007669"/>
    <property type="project" value="UniProtKB-KW"/>
</dbReference>
<comment type="similarity">
    <text evidence="1">Belongs to the peptidase C40 family.</text>
</comment>
<evidence type="ECO:0000256" key="7">
    <source>
        <dbReference type="ARBA" id="ARBA00023316"/>
    </source>
</evidence>
<dbReference type="InterPro" id="IPR036779">
    <property type="entry name" value="LysM_dom_sf"/>
</dbReference>
<feature type="compositionally biased region" description="Pro residues" evidence="8">
    <location>
        <begin position="144"/>
        <end position="154"/>
    </location>
</feature>
<organism evidence="12 13">
    <name type="scientific">Rossellomorea aquimaris</name>
    <dbReference type="NCBI Taxonomy" id="189382"/>
    <lineage>
        <taxon>Bacteria</taxon>
        <taxon>Bacillati</taxon>
        <taxon>Bacillota</taxon>
        <taxon>Bacilli</taxon>
        <taxon>Bacillales</taxon>
        <taxon>Bacillaceae</taxon>
        <taxon>Rossellomorea</taxon>
    </lineage>
</organism>
<feature type="region of interest" description="Disordered" evidence="8">
    <location>
        <begin position="208"/>
        <end position="233"/>
    </location>
</feature>
<feature type="compositionally biased region" description="Pro residues" evidence="8">
    <location>
        <begin position="213"/>
        <end position="226"/>
    </location>
</feature>
<proteinExistence type="inferred from homology"/>
<evidence type="ECO:0000256" key="5">
    <source>
        <dbReference type="ARBA" id="ARBA00022801"/>
    </source>
</evidence>
<feature type="domain" description="NlpC/P60" evidence="11">
    <location>
        <begin position="293"/>
        <end position="414"/>
    </location>
</feature>
<evidence type="ECO:0000259" key="10">
    <source>
        <dbReference type="PROSITE" id="PS51782"/>
    </source>
</evidence>
<feature type="domain" description="LysM" evidence="10">
    <location>
        <begin position="92"/>
        <end position="135"/>
    </location>
</feature>
<dbReference type="AlphaFoldDB" id="A0A366ER07"/>
<dbReference type="Pfam" id="PF00877">
    <property type="entry name" value="NLPC_P60"/>
    <property type="match status" value="1"/>
</dbReference>
<keyword evidence="2" id="KW-0645">Protease</keyword>
<evidence type="ECO:0000256" key="2">
    <source>
        <dbReference type="ARBA" id="ARBA00022670"/>
    </source>
</evidence>
<keyword evidence="6" id="KW-0788">Thiol protease</keyword>
<dbReference type="CDD" id="cd00118">
    <property type="entry name" value="LysM"/>
    <property type="match status" value="4"/>
</dbReference>
<evidence type="ECO:0000256" key="9">
    <source>
        <dbReference type="SAM" id="SignalP"/>
    </source>
</evidence>
<dbReference type="GO" id="GO:0008932">
    <property type="term" value="F:lytic endotransglycosylase activity"/>
    <property type="evidence" value="ECO:0007669"/>
    <property type="project" value="TreeGrafter"/>
</dbReference>